<dbReference type="AlphaFoldDB" id="A0AAP0IFS7"/>
<keyword evidence="5" id="KW-0862">Zinc</keyword>
<evidence type="ECO:0000256" key="7">
    <source>
        <dbReference type="PROSITE-ProRule" id="PRU00047"/>
    </source>
</evidence>
<evidence type="ECO:0000256" key="3">
    <source>
        <dbReference type="ARBA" id="ARBA00022723"/>
    </source>
</evidence>
<feature type="region of interest" description="Disordered" evidence="8">
    <location>
        <begin position="505"/>
        <end position="594"/>
    </location>
</feature>
<dbReference type="InterPro" id="IPR052115">
    <property type="entry name" value="NEXT_complex_subunit_ZCCHC8"/>
</dbReference>
<evidence type="ECO:0000313" key="10">
    <source>
        <dbReference type="EMBL" id="KAK9114726.1"/>
    </source>
</evidence>
<dbReference type="GO" id="GO:0003723">
    <property type="term" value="F:RNA binding"/>
    <property type="evidence" value="ECO:0007669"/>
    <property type="project" value="TreeGrafter"/>
</dbReference>
<keyword evidence="4 7" id="KW-0863">Zinc-finger</keyword>
<proteinExistence type="inferred from homology"/>
<dbReference type="Pfam" id="PF04046">
    <property type="entry name" value="PSP"/>
    <property type="match status" value="1"/>
</dbReference>
<comment type="similarity">
    <text evidence="2">Belongs to the ZCCHC8 family.</text>
</comment>
<keyword evidence="3" id="KW-0479">Metal-binding</keyword>
<evidence type="ECO:0000256" key="1">
    <source>
        <dbReference type="ARBA" id="ARBA00004642"/>
    </source>
</evidence>
<evidence type="ECO:0000256" key="4">
    <source>
        <dbReference type="ARBA" id="ARBA00022771"/>
    </source>
</evidence>
<evidence type="ECO:0000256" key="6">
    <source>
        <dbReference type="ARBA" id="ARBA00023242"/>
    </source>
</evidence>
<dbReference type="GO" id="GO:0071013">
    <property type="term" value="C:catalytic step 2 spliceosome"/>
    <property type="evidence" value="ECO:0007669"/>
    <property type="project" value="TreeGrafter"/>
</dbReference>
<dbReference type="InterPro" id="IPR036875">
    <property type="entry name" value="Znf_CCHC_sf"/>
</dbReference>
<protein>
    <recommendedName>
        <fullName evidence="9">CCHC-type domain-containing protein</fullName>
    </recommendedName>
</protein>
<keyword evidence="6" id="KW-0539">Nucleus</keyword>
<dbReference type="PANTHER" id="PTHR13316:SF0">
    <property type="entry name" value="ZINC FINGER CCHC DOMAIN-CONTAINING PROTEIN 8"/>
    <property type="match status" value="1"/>
</dbReference>
<dbReference type="InterPro" id="IPR001878">
    <property type="entry name" value="Znf_CCHC"/>
</dbReference>
<feature type="region of interest" description="Disordered" evidence="8">
    <location>
        <begin position="290"/>
        <end position="323"/>
    </location>
</feature>
<feature type="compositionally biased region" description="Polar residues" evidence="8">
    <location>
        <begin position="301"/>
        <end position="313"/>
    </location>
</feature>
<feature type="region of interest" description="Disordered" evidence="8">
    <location>
        <begin position="374"/>
        <end position="412"/>
    </location>
</feature>
<feature type="region of interest" description="Disordered" evidence="8">
    <location>
        <begin position="428"/>
        <end position="473"/>
    </location>
</feature>
<feature type="domain" description="CCHC-type" evidence="9">
    <location>
        <begin position="262"/>
        <end position="278"/>
    </location>
</feature>
<sequence>MGLEDFINLNASSNSCNEAEENEVHCSINGLNAGDSSHTSNQLKDHADEKNSGLDDGDGGTGDGQDELDMEIDEDVVHKPLVLQEDIKIVETVSSVKRINVVKSGDISENSSETMPKRSISGHEADDTPILGVKRARVAHVDQEPSVHVKYNSLTRASKKKLEEVLQQWSEWHAQQKTSTNDTNETLESGEQTCFPALHFGKQKVSTVSFWVDNQTRKEQDKLIPLDEDAVPLYDRGFVLGLTSADDLNNPEGGVETVDSSRCFNCGSYSHSLKDCPKPRDNAAVNIARQQHKSKRGLISGPQNSSRYYQNSPGGKYDGLRPGSLGLETRKLLGLGELDPPPWLHRMREIGYPPGYLEPDDEGQPSGITIYADGQTEEDQEDGELNERYNPEPRKKKSVEFPGINAPIPENADERRWSSLAEASSYETAKRRFYSNSSRSSSDSVRGHHGDLRLSRDYRDDGPPGCNNGSDLYSPPFIPRYGNNDSSVDEFLGSRGMSSIDEFLGSRGIPIPRSPSFGRSFSDRGRWNPLGHDGSPSQSPYDSLGYSSPNSHHSPHGYNSVNYDDRAHSNLHRSGSDLSSHRKGRHEHRHHHKN</sequence>
<organism evidence="10 11">
    <name type="scientific">Stephania yunnanensis</name>
    <dbReference type="NCBI Taxonomy" id="152371"/>
    <lineage>
        <taxon>Eukaryota</taxon>
        <taxon>Viridiplantae</taxon>
        <taxon>Streptophyta</taxon>
        <taxon>Embryophyta</taxon>
        <taxon>Tracheophyta</taxon>
        <taxon>Spermatophyta</taxon>
        <taxon>Magnoliopsida</taxon>
        <taxon>Ranunculales</taxon>
        <taxon>Menispermaceae</taxon>
        <taxon>Menispermoideae</taxon>
        <taxon>Cissampelideae</taxon>
        <taxon>Stephania</taxon>
    </lineage>
</organism>
<dbReference type="SMART" id="SM00343">
    <property type="entry name" value="ZnF_C2HC"/>
    <property type="match status" value="1"/>
</dbReference>
<accession>A0AAP0IFS7</accession>
<evidence type="ECO:0000313" key="11">
    <source>
        <dbReference type="Proteomes" id="UP001420932"/>
    </source>
</evidence>
<dbReference type="PANTHER" id="PTHR13316">
    <property type="entry name" value="ZINC FINGER, CCHC DOMAIN CONTAINING 8"/>
    <property type="match status" value="1"/>
</dbReference>
<dbReference type="GO" id="GO:0008270">
    <property type="term" value="F:zinc ion binding"/>
    <property type="evidence" value="ECO:0007669"/>
    <property type="project" value="UniProtKB-KW"/>
</dbReference>
<reference evidence="10 11" key="1">
    <citation type="submission" date="2024-01" db="EMBL/GenBank/DDBJ databases">
        <title>Genome assemblies of Stephania.</title>
        <authorList>
            <person name="Yang L."/>
        </authorList>
    </citation>
    <scope>NUCLEOTIDE SEQUENCE [LARGE SCALE GENOMIC DNA]</scope>
    <source>
        <strain evidence="10">YNDBR</strain>
        <tissue evidence="10">Leaf</tissue>
    </source>
</reference>
<dbReference type="SUPFAM" id="SSF57756">
    <property type="entry name" value="Retrovirus zinc finger-like domains"/>
    <property type="match status" value="1"/>
</dbReference>
<evidence type="ECO:0000256" key="2">
    <source>
        <dbReference type="ARBA" id="ARBA00007497"/>
    </source>
</evidence>
<evidence type="ECO:0000259" key="9">
    <source>
        <dbReference type="PROSITE" id="PS50158"/>
    </source>
</evidence>
<feature type="compositionally biased region" description="Basic and acidic residues" evidence="8">
    <location>
        <begin position="445"/>
        <end position="462"/>
    </location>
</feature>
<feature type="compositionally biased region" description="Basic and acidic residues" evidence="8">
    <location>
        <begin position="43"/>
        <end position="53"/>
    </location>
</feature>
<dbReference type="PROSITE" id="PS50158">
    <property type="entry name" value="ZF_CCHC"/>
    <property type="match status" value="1"/>
</dbReference>
<name>A0AAP0IFS7_9MAGN</name>
<dbReference type="EMBL" id="JBBNAF010000009">
    <property type="protein sequence ID" value="KAK9114726.1"/>
    <property type="molecule type" value="Genomic_DNA"/>
</dbReference>
<dbReference type="SMART" id="SM00581">
    <property type="entry name" value="PSP"/>
    <property type="match status" value="1"/>
</dbReference>
<keyword evidence="11" id="KW-1185">Reference proteome</keyword>
<evidence type="ECO:0000256" key="5">
    <source>
        <dbReference type="ARBA" id="ARBA00022833"/>
    </source>
</evidence>
<feature type="compositionally biased region" description="Low complexity" evidence="8">
    <location>
        <begin position="434"/>
        <end position="444"/>
    </location>
</feature>
<feature type="region of interest" description="Disordered" evidence="8">
    <location>
        <begin position="10"/>
        <end position="72"/>
    </location>
</feature>
<dbReference type="Proteomes" id="UP001420932">
    <property type="component" value="Unassembled WGS sequence"/>
</dbReference>
<dbReference type="InterPro" id="IPR006568">
    <property type="entry name" value="PSP_pro-rich"/>
</dbReference>
<feature type="compositionally biased region" description="Polar residues" evidence="8">
    <location>
        <begin position="535"/>
        <end position="562"/>
    </location>
</feature>
<evidence type="ECO:0000256" key="8">
    <source>
        <dbReference type="SAM" id="MobiDB-lite"/>
    </source>
</evidence>
<comment type="caution">
    <text evidence="10">The sequence shown here is derived from an EMBL/GenBank/DDBJ whole genome shotgun (WGS) entry which is preliminary data.</text>
</comment>
<dbReference type="GO" id="GO:0005654">
    <property type="term" value="C:nucleoplasm"/>
    <property type="evidence" value="ECO:0007669"/>
    <property type="project" value="UniProtKB-SubCell"/>
</dbReference>
<feature type="compositionally biased region" description="Acidic residues" evidence="8">
    <location>
        <begin position="375"/>
        <end position="384"/>
    </location>
</feature>
<feature type="compositionally biased region" description="Basic residues" evidence="8">
    <location>
        <begin position="581"/>
        <end position="594"/>
    </location>
</feature>
<gene>
    <name evidence="10" type="ORF">Syun_021523</name>
</gene>
<comment type="subcellular location">
    <subcellularLocation>
        <location evidence="1">Nucleus</location>
        <location evidence="1">Nucleoplasm</location>
    </subcellularLocation>
</comment>